<dbReference type="Proteomes" id="UP001431783">
    <property type="component" value="Unassembled WGS sequence"/>
</dbReference>
<sequence>MHKTKYMPFSSYSNNIPDMGNLSIPDGSQIPATRSVNYLGILLDENMKGDKHIEQLVRNMRGLTISCTYTIPNQLWYYSLGCCVPKPH</sequence>
<organism evidence="1 2">
    <name type="scientific">Henosepilachna vigintioctopunctata</name>
    <dbReference type="NCBI Taxonomy" id="420089"/>
    <lineage>
        <taxon>Eukaryota</taxon>
        <taxon>Metazoa</taxon>
        <taxon>Ecdysozoa</taxon>
        <taxon>Arthropoda</taxon>
        <taxon>Hexapoda</taxon>
        <taxon>Insecta</taxon>
        <taxon>Pterygota</taxon>
        <taxon>Neoptera</taxon>
        <taxon>Endopterygota</taxon>
        <taxon>Coleoptera</taxon>
        <taxon>Polyphaga</taxon>
        <taxon>Cucujiformia</taxon>
        <taxon>Coccinelloidea</taxon>
        <taxon>Coccinellidae</taxon>
        <taxon>Epilachninae</taxon>
        <taxon>Epilachnini</taxon>
        <taxon>Henosepilachna</taxon>
    </lineage>
</organism>
<gene>
    <name evidence="1" type="ORF">WA026_006807</name>
</gene>
<name>A0AAW1U7Z6_9CUCU</name>
<protein>
    <submittedName>
        <fullName evidence="1">Uncharacterized protein</fullName>
    </submittedName>
</protein>
<evidence type="ECO:0000313" key="1">
    <source>
        <dbReference type="EMBL" id="KAK9879746.1"/>
    </source>
</evidence>
<keyword evidence="2" id="KW-1185">Reference proteome</keyword>
<evidence type="ECO:0000313" key="2">
    <source>
        <dbReference type="Proteomes" id="UP001431783"/>
    </source>
</evidence>
<proteinExistence type="predicted"/>
<reference evidence="1 2" key="1">
    <citation type="submission" date="2023-03" db="EMBL/GenBank/DDBJ databases">
        <title>Genome insight into feeding habits of ladybird beetles.</title>
        <authorList>
            <person name="Li H.-S."/>
            <person name="Huang Y.-H."/>
            <person name="Pang H."/>
        </authorList>
    </citation>
    <scope>NUCLEOTIDE SEQUENCE [LARGE SCALE GENOMIC DNA]</scope>
    <source>
        <strain evidence="1">SYSU_2023b</strain>
        <tissue evidence="1">Whole body</tissue>
    </source>
</reference>
<dbReference type="EMBL" id="JARQZJ010000062">
    <property type="protein sequence ID" value="KAK9879746.1"/>
    <property type="molecule type" value="Genomic_DNA"/>
</dbReference>
<dbReference type="AlphaFoldDB" id="A0AAW1U7Z6"/>
<accession>A0AAW1U7Z6</accession>
<comment type="caution">
    <text evidence="1">The sequence shown here is derived from an EMBL/GenBank/DDBJ whole genome shotgun (WGS) entry which is preliminary data.</text>
</comment>